<dbReference type="EMBL" id="AZEL01000053">
    <property type="protein sequence ID" value="KRL20884.1"/>
    <property type="molecule type" value="Genomic_DNA"/>
</dbReference>
<protein>
    <submittedName>
        <fullName evidence="1">Uncharacterized protein</fullName>
    </submittedName>
</protein>
<accession>A0A0R1NRH9</accession>
<name>A0A0R1NRH9_9LACO</name>
<proteinExistence type="predicted"/>
<dbReference type="STRING" id="1423748.FC37_GL001732"/>
<dbReference type="OrthoDB" id="2316215at2"/>
<evidence type="ECO:0000313" key="2">
    <source>
        <dbReference type="Proteomes" id="UP000051311"/>
    </source>
</evidence>
<dbReference type="Proteomes" id="UP000051311">
    <property type="component" value="Unassembled WGS sequence"/>
</dbReference>
<gene>
    <name evidence="1" type="ORF">FC37_GL001732</name>
</gene>
<dbReference type="AlphaFoldDB" id="A0A0R1NRH9"/>
<organism evidence="1 2">
    <name type="scientific">Lactobacillus gallinarum DSM 10532 = JCM 2011</name>
    <dbReference type="NCBI Taxonomy" id="1423748"/>
    <lineage>
        <taxon>Bacteria</taxon>
        <taxon>Bacillati</taxon>
        <taxon>Bacillota</taxon>
        <taxon>Bacilli</taxon>
        <taxon>Lactobacillales</taxon>
        <taxon>Lactobacillaceae</taxon>
        <taxon>Lactobacillus</taxon>
    </lineage>
</organism>
<dbReference type="RefSeq" id="WP_025006069.1">
    <property type="nucleotide sequence ID" value="NZ_AZEL01000053.1"/>
</dbReference>
<sequence length="130" mass="15008">MPLCQLFIDKNKSQFMLMKMPDEVTPDNYQGWVSQKEAESTIQAFEFPQKLLDQIAMEYLDDSQGSAPYEAKYVLMKASDENALFVSSLELSRNGDEKMDVIRNGLLIVFDENELQHFSDVLQKAWNETN</sequence>
<comment type="caution">
    <text evidence="1">The sequence shown here is derived from an EMBL/GenBank/DDBJ whole genome shotgun (WGS) entry which is preliminary data.</text>
</comment>
<dbReference type="eggNOG" id="ENOG5030A2S">
    <property type="taxonomic scope" value="Bacteria"/>
</dbReference>
<reference evidence="1 2" key="1">
    <citation type="journal article" date="2015" name="Genome Announc.">
        <title>Expanding the biotechnology potential of lactobacilli through comparative genomics of 213 strains and associated genera.</title>
        <authorList>
            <person name="Sun Z."/>
            <person name="Harris H.M."/>
            <person name="McCann A."/>
            <person name="Guo C."/>
            <person name="Argimon S."/>
            <person name="Zhang W."/>
            <person name="Yang X."/>
            <person name="Jeffery I.B."/>
            <person name="Cooney J.C."/>
            <person name="Kagawa T.F."/>
            <person name="Liu W."/>
            <person name="Song Y."/>
            <person name="Salvetti E."/>
            <person name="Wrobel A."/>
            <person name="Rasinkangas P."/>
            <person name="Parkhill J."/>
            <person name="Rea M.C."/>
            <person name="O'Sullivan O."/>
            <person name="Ritari J."/>
            <person name="Douillard F.P."/>
            <person name="Paul Ross R."/>
            <person name="Yang R."/>
            <person name="Briner A.E."/>
            <person name="Felis G.E."/>
            <person name="de Vos W.M."/>
            <person name="Barrangou R."/>
            <person name="Klaenhammer T.R."/>
            <person name="Caufield P.W."/>
            <person name="Cui Y."/>
            <person name="Zhang H."/>
            <person name="O'Toole P.W."/>
        </authorList>
    </citation>
    <scope>NUCLEOTIDE SEQUENCE [LARGE SCALE GENOMIC DNA]</scope>
    <source>
        <strain evidence="1 2">DSM 10532</strain>
    </source>
</reference>
<evidence type="ECO:0000313" key="1">
    <source>
        <dbReference type="EMBL" id="KRL20884.1"/>
    </source>
</evidence>
<dbReference type="PATRIC" id="fig|1423748.3.peg.1800"/>